<evidence type="ECO:0000256" key="3">
    <source>
        <dbReference type="ARBA" id="ARBA00012824"/>
    </source>
</evidence>
<dbReference type="EMBL" id="JAGYPE010000008">
    <property type="protein sequence ID" value="MBS4187185.1"/>
    <property type="molecule type" value="Genomic_DNA"/>
</dbReference>
<organism evidence="7">
    <name type="scientific">Neobacillus citreus</name>
    <dbReference type="NCBI Taxonomy" id="2833578"/>
    <lineage>
        <taxon>Bacteria</taxon>
        <taxon>Bacillati</taxon>
        <taxon>Bacillota</taxon>
        <taxon>Bacilli</taxon>
        <taxon>Bacillales</taxon>
        <taxon>Bacillaceae</taxon>
        <taxon>Neobacillus</taxon>
    </lineage>
</organism>
<comment type="similarity">
    <text evidence="2">Belongs to the isochorismate synthase family.</text>
</comment>
<sequence>MLRTTTSTPTLTVSTRILDDPGDVLRHTLRDRPLAFVRNGDGIVGIGEALRFTFSGPDRMRDAAAVWRGVVDRAVVDDPVQLRGTGLVAFGSFTFADDSSETSVLVVPRVVVGRRRGKAWLTAIDTTADPEPLAFTRTSVPVPRVGPHVSVSLRPGAVDEDTYATAVAEAVRRITAGEAQKVVLARDLVGSLPEGADRRAVLLDLARAYPQCVVFAVDGLMGATPETLARTDGTKLSARVLAGSAARGTDPVSDRAAAEALASSAKDVEEHAFAIDSLLTALRPLATDLRADPEPFRLQLPNLWHLATDVQATLPAGTTALDVADALHPTAAVAGTPTDVAVRLVAELEGVDRGRYAGPVGWLGANGDGEWMLALRSAVFAEDGTVRAWAGAGIVAGSEPAREVAETALKFRPIADALA</sequence>
<dbReference type="EC" id="5.4.4.2" evidence="3"/>
<evidence type="ECO:0000256" key="2">
    <source>
        <dbReference type="ARBA" id="ARBA00005297"/>
    </source>
</evidence>
<reference evidence="7" key="1">
    <citation type="submission" date="2021-05" db="EMBL/GenBank/DDBJ databases">
        <title>Novel Bacillus species.</title>
        <authorList>
            <person name="Liu G."/>
        </authorList>
    </citation>
    <scope>NUCLEOTIDE SEQUENCE</scope>
    <source>
        <strain evidence="7">FJAT-50051</strain>
    </source>
</reference>
<dbReference type="Gene3D" id="3.60.120.10">
    <property type="entry name" value="Anthranilate synthase"/>
    <property type="match status" value="1"/>
</dbReference>
<dbReference type="InterPro" id="IPR015890">
    <property type="entry name" value="Chorismate_C"/>
</dbReference>
<evidence type="ECO:0000259" key="6">
    <source>
        <dbReference type="Pfam" id="PF00425"/>
    </source>
</evidence>
<feature type="domain" description="Chorismate-utilising enzyme C-terminal" evidence="6">
    <location>
        <begin position="160"/>
        <end position="410"/>
    </location>
</feature>
<dbReference type="Pfam" id="PF00425">
    <property type="entry name" value="Chorismate_bind"/>
    <property type="match status" value="1"/>
</dbReference>
<dbReference type="PANTHER" id="PTHR42839">
    <property type="entry name" value="ISOCHORISMATE SYNTHASE ENTC"/>
    <property type="match status" value="1"/>
</dbReference>
<dbReference type="SUPFAM" id="SSF56322">
    <property type="entry name" value="ADC synthase"/>
    <property type="match status" value="1"/>
</dbReference>
<comment type="catalytic activity">
    <reaction evidence="1">
        <text>chorismate = isochorismate</text>
        <dbReference type="Rhea" id="RHEA:18985"/>
        <dbReference type="ChEBI" id="CHEBI:29748"/>
        <dbReference type="ChEBI" id="CHEBI:29780"/>
        <dbReference type="EC" id="5.4.4.2"/>
    </reaction>
</comment>
<dbReference type="NCBIfam" id="TIGR00543">
    <property type="entry name" value="isochor_syn"/>
    <property type="match status" value="1"/>
</dbReference>
<dbReference type="InterPro" id="IPR005801">
    <property type="entry name" value="ADC_synthase"/>
</dbReference>
<keyword evidence="4" id="KW-0413">Isomerase</keyword>
<dbReference type="GO" id="GO:0008909">
    <property type="term" value="F:isochorismate synthase activity"/>
    <property type="evidence" value="ECO:0007669"/>
    <property type="project" value="UniProtKB-EC"/>
</dbReference>
<evidence type="ECO:0000256" key="4">
    <source>
        <dbReference type="ARBA" id="ARBA00023235"/>
    </source>
</evidence>
<evidence type="ECO:0000256" key="1">
    <source>
        <dbReference type="ARBA" id="ARBA00000799"/>
    </source>
</evidence>
<dbReference type="AlphaFoldDB" id="A0A942T660"/>
<dbReference type="InterPro" id="IPR004561">
    <property type="entry name" value="IsoChor_synthase"/>
</dbReference>
<evidence type="ECO:0000313" key="7">
    <source>
        <dbReference type="EMBL" id="MBS4187185.1"/>
    </source>
</evidence>
<accession>A0A942T660</accession>
<protein>
    <recommendedName>
        <fullName evidence="3">isochorismate synthase</fullName>
        <ecNumber evidence="3">5.4.4.2</ecNumber>
    </recommendedName>
    <alternativeName>
        <fullName evidence="5">Isochorismate mutase</fullName>
    </alternativeName>
</protein>
<evidence type="ECO:0000256" key="5">
    <source>
        <dbReference type="ARBA" id="ARBA00041564"/>
    </source>
</evidence>
<comment type="caution">
    <text evidence="7">The sequence shown here is derived from an EMBL/GenBank/DDBJ whole genome shotgun (WGS) entry which is preliminary data.</text>
</comment>
<name>A0A942T660_9BACI</name>
<proteinExistence type="inferred from homology"/>
<gene>
    <name evidence="7" type="ORF">KHB02_38105</name>
</gene>
<dbReference type="PANTHER" id="PTHR42839:SF2">
    <property type="entry name" value="ISOCHORISMATE SYNTHASE ENTC"/>
    <property type="match status" value="1"/>
</dbReference>